<evidence type="ECO:0000313" key="1">
    <source>
        <dbReference type="EMBL" id="KAF2796427.1"/>
    </source>
</evidence>
<evidence type="ECO:0000313" key="2">
    <source>
        <dbReference type="Proteomes" id="UP000799757"/>
    </source>
</evidence>
<keyword evidence="2" id="KW-1185">Reference proteome</keyword>
<dbReference type="AlphaFoldDB" id="A0A6A6XLK4"/>
<reference evidence="1" key="1">
    <citation type="journal article" date="2020" name="Stud. Mycol.">
        <title>101 Dothideomycetes genomes: a test case for predicting lifestyles and emergence of pathogens.</title>
        <authorList>
            <person name="Haridas S."/>
            <person name="Albert R."/>
            <person name="Binder M."/>
            <person name="Bloem J."/>
            <person name="Labutti K."/>
            <person name="Salamov A."/>
            <person name="Andreopoulos B."/>
            <person name="Baker S."/>
            <person name="Barry K."/>
            <person name="Bills G."/>
            <person name="Bluhm B."/>
            <person name="Cannon C."/>
            <person name="Castanera R."/>
            <person name="Culley D."/>
            <person name="Daum C."/>
            <person name="Ezra D."/>
            <person name="Gonzalez J."/>
            <person name="Henrissat B."/>
            <person name="Kuo A."/>
            <person name="Liang C."/>
            <person name="Lipzen A."/>
            <person name="Lutzoni F."/>
            <person name="Magnuson J."/>
            <person name="Mondo S."/>
            <person name="Nolan M."/>
            <person name="Ohm R."/>
            <person name="Pangilinan J."/>
            <person name="Park H.-J."/>
            <person name="Ramirez L."/>
            <person name="Alfaro M."/>
            <person name="Sun H."/>
            <person name="Tritt A."/>
            <person name="Yoshinaga Y."/>
            <person name="Zwiers L.-H."/>
            <person name="Turgeon B."/>
            <person name="Goodwin S."/>
            <person name="Spatafora J."/>
            <person name="Crous P."/>
            <person name="Grigoriev I."/>
        </authorList>
    </citation>
    <scope>NUCLEOTIDE SEQUENCE</scope>
    <source>
        <strain evidence="1">CBS 109.77</strain>
    </source>
</reference>
<sequence length="296" mass="32478">MSTDSNLVLHGEPIIVSDSTDSINPFDDPINIDNLEVKTLTFPADVTVPIIASLPSRDSSNSSVSSISSTAGTSKVTITPTPIKWNDADLNYLLSILYPDLMMANQLVFSPPLEALQHMQGPTHLQLFVRIPNQPIPAAAFSRHAPIGTGRPISKTLLAESELRCEPPASARESLARSLLSDSATVDSICAKYTVMGALFAYPQVQLESVGRGMRAMAAASDDERWDRLCQLQGVVDELWDFEPRLETYLLEVGGRELDAWVRCVEVGLEVGKEDREMWADVYEEAGRFLKRACAL</sequence>
<gene>
    <name evidence="1" type="ORF">K505DRAFT_373197</name>
</gene>
<dbReference type="OrthoDB" id="3800663at2759"/>
<name>A0A6A6XLK4_9PLEO</name>
<protein>
    <submittedName>
        <fullName evidence="1">Uncharacterized protein</fullName>
    </submittedName>
</protein>
<organism evidence="1 2">
    <name type="scientific">Melanomma pulvis-pyrius CBS 109.77</name>
    <dbReference type="NCBI Taxonomy" id="1314802"/>
    <lineage>
        <taxon>Eukaryota</taxon>
        <taxon>Fungi</taxon>
        <taxon>Dikarya</taxon>
        <taxon>Ascomycota</taxon>
        <taxon>Pezizomycotina</taxon>
        <taxon>Dothideomycetes</taxon>
        <taxon>Pleosporomycetidae</taxon>
        <taxon>Pleosporales</taxon>
        <taxon>Melanommataceae</taxon>
        <taxon>Melanomma</taxon>
    </lineage>
</organism>
<dbReference type="EMBL" id="MU001831">
    <property type="protein sequence ID" value="KAF2796427.1"/>
    <property type="molecule type" value="Genomic_DNA"/>
</dbReference>
<dbReference type="Proteomes" id="UP000799757">
    <property type="component" value="Unassembled WGS sequence"/>
</dbReference>
<proteinExistence type="predicted"/>
<accession>A0A6A6XLK4</accession>